<dbReference type="Proteomes" id="UP001497623">
    <property type="component" value="Unassembled WGS sequence"/>
</dbReference>
<evidence type="ECO:0000313" key="2">
    <source>
        <dbReference type="Proteomes" id="UP001497623"/>
    </source>
</evidence>
<dbReference type="AlphaFoldDB" id="A0AAV2PQ63"/>
<keyword evidence="2" id="KW-1185">Reference proteome</keyword>
<sequence length="101" mass="11439">MIRFSRATFKKKIRSLCPFWTKISYCCLTSNSDSSIIGPPPTAQIFAQYNCASLIFVQSCHTSRCKQPVKKVNKQVYWTKIRLAQLYYAKICAVDGGPVGH</sequence>
<name>A0AAV2PQ63_MEGNR</name>
<accession>A0AAV2PQ63</accession>
<comment type="caution">
    <text evidence="1">The sequence shown here is derived from an EMBL/GenBank/DDBJ whole genome shotgun (WGS) entry which is preliminary data.</text>
</comment>
<proteinExistence type="predicted"/>
<dbReference type="EMBL" id="CAXKWB010000501">
    <property type="protein sequence ID" value="CAL4061035.1"/>
    <property type="molecule type" value="Genomic_DNA"/>
</dbReference>
<gene>
    <name evidence="1" type="ORF">MNOR_LOCUS1785</name>
</gene>
<evidence type="ECO:0000313" key="1">
    <source>
        <dbReference type="EMBL" id="CAL4061035.1"/>
    </source>
</evidence>
<organism evidence="1 2">
    <name type="scientific">Meganyctiphanes norvegica</name>
    <name type="common">Northern krill</name>
    <name type="synonym">Thysanopoda norvegica</name>
    <dbReference type="NCBI Taxonomy" id="48144"/>
    <lineage>
        <taxon>Eukaryota</taxon>
        <taxon>Metazoa</taxon>
        <taxon>Ecdysozoa</taxon>
        <taxon>Arthropoda</taxon>
        <taxon>Crustacea</taxon>
        <taxon>Multicrustacea</taxon>
        <taxon>Malacostraca</taxon>
        <taxon>Eumalacostraca</taxon>
        <taxon>Eucarida</taxon>
        <taxon>Euphausiacea</taxon>
        <taxon>Euphausiidae</taxon>
        <taxon>Meganyctiphanes</taxon>
    </lineage>
</organism>
<reference evidence="1 2" key="1">
    <citation type="submission" date="2024-05" db="EMBL/GenBank/DDBJ databases">
        <authorList>
            <person name="Wallberg A."/>
        </authorList>
    </citation>
    <scope>NUCLEOTIDE SEQUENCE [LARGE SCALE GENOMIC DNA]</scope>
</reference>
<protein>
    <submittedName>
        <fullName evidence="1">Uncharacterized protein</fullName>
    </submittedName>
</protein>